<dbReference type="AlphaFoldDB" id="A0A0G0PWK9"/>
<evidence type="ECO:0000259" key="1">
    <source>
        <dbReference type="Pfam" id="PF01368"/>
    </source>
</evidence>
<feature type="domain" description="DDH" evidence="1">
    <location>
        <begin position="14"/>
        <end position="134"/>
    </location>
</feature>
<dbReference type="SUPFAM" id="SSF64182">
    <property type="entry name" value="DHH phosphoesterases"/>
    <property type="match status" value="1"/>
</dbReference>
<proteinExistence type="predicted"/>
<evidence type="ECO:0000313" key="2">
    <source>
        <dbReference type="EMBL" id="KKQ93726.1"/>
    </source>
</evidence>
<dbReference type="InterPro" id="IPR001667">
    <property type="entry name" value="DDH_dom"/>
</dbReference>
<gene>
    <name evidence="2" type="ORF">UT18_C0016G0022</name>
</gene>
<comment type="caution">
    <text evidence="2">The sequence shown here is derived from an EMBL/GenBank/DDBJ whole genome shotgun (WGS) entry which is preliminary data.</text>
</comment>
<name>A0A0G0PWK9_UNCC2</name>
<dbReference type="PANTHER" id="PTHR47618:SF1">
    <property type="entry name" value="BIFUNCTIONAL OLIGORIBONUCLEASE AND PAP PHOSPHATASE NRNA"/>
    <property type="match status" value="1"/>
</dbReference>
<dbReference type="EMBL" id="LBVV01000016">
    <property type="protein sequence ID" value="KKQ93726.1"/>
    <property type="molecule type" value="Genomic_DNA"/>
</dbReference>
<protein>
    <recommendedName>
        <fullName evidence="1">DDH domain-containing protein</fullName>
    </recommendedName>
</protein>
<reference evidence="2 3" key="1">
    <citation type="journal article" date="2015" name="Nature">
        <title>rRNA introns, odd ribosomes, and small enigmatic genomes across a large radiation of phyla.</title>
        <authorList>
            <person name="Brown C.T."/>
            <person name="Hug L.A."/>
            <person name="Thomas B.C."/>
            <person name="Sharon I."/>
            <person name="Castelle C.J."/>
            <person name="Singh A."/>
            <person name="Wilkins M.J."/>
            <person name="Williams K.H."/>
            <person name="Banfield J.F."/>
        </authorList>
    </citation>
    <scope>NUCLEOTIDE SEQUENCE [LARGE SCALE GENOMIC DNA]</scope>
</reference>
<dbReference type="PANTHER" id="PTHR47618">
    <property type="entry name" value="BIFUNCTIONAL OLIGORIBONUCLEASE AND PAP PHOSPHATASE NRNA"/>
    <property type="match status" value="1"/>
</dbReference>
<dbReference type="Pfam" id="PF01368">
    <property type="entry name" value="DHH"/>
    <property type="match status" value="1"/>
</dbReference>
<dbReference type="STRING" id="1618345.UT18_C0016G0022"/>
<accession>A0A0G0PWK9</accession>
<organism evidence="2 3">
    <name type="scientific">candidate division CPR2 bacterium GW2011_GWC2_39_10</name>
    <dbReference type="NCBI Taxonomy" id="1618345"/>
    <lineage>
        <taxon>Bacteria</taxon>
        <taxon>Bacteria division CPR2</taxon>
    </lineage>
</organism>
<dbReference type="InterPro" id="IPR051319">
    <property type="entry name" value="Oligoribo/pAp-PDE_c-di-AMP_PDE"/>
</dbReference>
<dbReference type="InterPro" id="IPR038763">
    <property type="entry name" value="DHH_sf"/>
</dbReference>
<sequence>MNSFRIAIEEANRIVIGFHPDADGIASMAMVTHSTKRKNFLLVAVDTPNRDFRPKDLKRINKFKPDLILNLDYHSSNLDQHLKLVKLAKIITVDHHLFIDGREKWPDEIFINPELEGKKSMKYSCSKIVDDLLRVTQVNWLALIGVLGDNVFNNWPEYHHFSIEDRKKADELSDAISYLAMAKEDNDIINELIALVLQARSINDLYNNLLGGGSLTKSYEKIKKEIKLNITQIDKLLSKNEVVFVEVKSPSKTAVIKMLSKTIGSILDDRKIVICYQIFKERIEIRAMSEGPINCASLFEGFGGGHEKRAGGAVKKKDFNKAIGVISKRLKVGEVVFG</sequence>
<dbReference type="Gene3D" id="3.90.1640.30">
    <property type="match status" value="1"/>
</dbReference>
<evidence type="ECO:0000313" key="3">
    <source>
        <dbReference type="Proteomes" id="UP000034207"/>
    </source>
</evidence>
<dbReference type="Proteomes" id="UP000034207">
    <property type="component" value="Unassembled WGS sequence"/>
</dbReference>